<dbReference type="AlphaFoldDB" id="A0A8K1DAY0"/>
<evidence type="ECO:0000313" key="2">
    <source>
        <dbReference type="EMBL" id="TRZ07399.1"/>
    </source>
</evidence>
<accession>A0A8K1DAY0</accession>
<evidence type="ECO:0000313" key="3">
    <source>
        <dbReference type="Proteomes" id="UP000796761"/>
    </source>
</evidence>
<feature type="compositionally biased region" description="Low complexity" evidence="1">
    <location>
        <begin position="196"/>
        <end position="207"/>
    </location>
</feature>
<keyword evidence="3" id="KW-1185">Reference proteome</keyword>
<name>A0A8K1DAY0_9PASS</name>
<feature type="compositionally biased region" description="Gly residues" evidence="1">
    <location>
        <begin position="54"/>
        <end position="67"/>
    </location>
</feature>
<sequence>MYNRPIRGLITPVSPTPQDILDHVTQAETLSPQRLRRTESGPEIDWSPDSVGVETGGDSGGAEGGDGQSQVTRRRGRTQGGMRGGDQSDVAAQAEQTQHHRARARSDPEQREYVTHRRAAAHGDTECSPSAAGGKQAPQRLATTASMTTTAAAAATIDRPVQSRSPEPTKCPFPSDSDTDSETSDNQVTAFAAHGRQLSQRQSQRVSASRHRQHSSELHQAISRLAQLSHHHNKQEQQTAASSQPRAQRDHSPFSSPPTLPPVSSVSMPAFTTNPRAAVAKAAVMDGDWDDANALSCPVLITNEQAKWDPYDWKILQKAKETVTT</sequence>
<organism evidence="2 3">
    <name type="scientific">Zosterops borbonicus</name>
    <dbReference type="NCBI Taxonomy" id="364589"/>
    <lineage>
        <taxon>Eukaryota</taxon>
        <taxon>Metazoa</taxon>
        <taxon>Chordata</taxon>
        <taxon>Craniata</taxon>
        <taxon>Vertebrata</taxon>
        <taxon>Euteleostomi</taxon>
        <taxon>Archelosauria</taxon>
        <taxon>Archosauria</taxon>
        <taxon>Dinosauria</taxon>
        <taxon>Saurischia</taxon>
        <taxon>Theropoda</taxon>
        <taxon>Coelurosauria</taxon>
        <taxon>Aves</taxon>
        <taxon>Neognathae</taxon>
        <taxon>Neoaves</taxon>
        <taxon>Telluraves</taxon>
        <taxon>Australaves</taxon>
        <taxon>Passeriformes</taxon>
        <taxon>Sylvioidea</taxon>
        <taxon>Zosteropidae</taxon>
        <taxon>Zosterops</taxon>
    </lineage>
</organism>
<protein>
    <submittedName>
        <fullName evidence="2">Uncharacterized protein</fullName>
    </submittedName>
</protein>
<evidence type="ECO:0000256" key="1">
    <source>
        <dbReference type="SAM" id="MobiDB-lite"/>
    </source>
</evidence>
<feature type="compositionally biased region" description="Polar residues" evidence="1">
    <location>
        <begin position="236"/>
        <end position="246"/>
    </location>
</feature>
<gene>
    <name evidence="2" type="ORF">HGM15179_019706</name>
</gene>
<dbReference type="Proteomes" id="UP000796761">
    <property type="component" value="Unassembled WGS sequence"/>
</dbReference>
<comment type="caution">
    <text evidence="2">The sequence shown here is derived from an EMBL/GenBank/DDBJ whole genome shotgun (WGS) entry which is preliminary data.</text>
</comment>
<dbReference type="EMBL" id="SWJQ01001795">
    <property type="protein sequence ID" value="TRZ07399.1"/>
    <property type="molecule type" value="Genomic_DNA"/>
</dbReference>
<feature type="compositionally biased region" description="Low complexity" evidence="1">
    <location>
        <begin position="142"/>
        <end position="156"/>
    </location>
</feature>
<feature type="region of interest" description="Disordered" evidence="1">
    <location>
        <begin position="1"/>
        <end position="268"/>
    </location>
</feature>
<proteinExistence type="predicted"/>
<feature type="compositionally biased region" description="Basic and acidic residues" evidence="1">
    <location>
        <begin position="104"/>
        <end position="125"/>
    </location>
</feature>
<reference evidence="2" key="1">
    <citation type="submission" date="2019-04" db="EMBL/GenBank/DDBJ databases">
        <title>Genome assembly of Zosterops borbonicus 15179.</title>
        <authorList>
            <person name="Leroy T."/>
            <person name="Anselmetti Y."/>
            <person name="Tilak M.-K."/>
            <person name="Nabholz B."/>
        </authorList>
    </citation>
    <scope>NUCLEOTIDE SEQUENCE</scope>
    <source>
        <strain evidence="2">HGM_15179</strain>
        <tissue evidence="2">Muscle</tissue>
    </source>
</reference>